<dbReference type="GeneID" id="28971996"/>
<dbReference type="RefSeq" id="XP_018259369.1">
    <property type="nucleotide sequence ID" value="XM_018411557.1"/>
</dbReference>
<dbReference type="Proteomes" id="UP000078595">
    <property type="component" value="Chromosome 8"/>
</dbReference>
<dbReference type="InterPro" id="IPR048661">
    <property type="entry name" value="CPL1-like"/>
</dbReference>
<proteinExistence type="predicted"/>
<evidence type="ECO:0000313" key="4">
    <source>
        <dbReference type="EMBL" id="WWC63839.1"/>
    </source>
</evidence>
<reference evidence="4" key="3">
    <citation type="submission" date="2024-02" db="EMBL/GenBank/DDBJ databases">
        <title>Comparative genomics of Cryptococcus and Kwoniella reveals pathogenesis evolution and contrasting modes of karyotype evolution via chromosome fusion or intercentromeric recombination.</title>
        <authorList>
            <person name="Coelho M.A."/>
            <person name="David-Palma M."/>
            <person name="Shea T."/>
            <person name="Bowers K."/>
            <person name="McGinley-Smith S."/>
            <person name="Mohammad A.W."/>
            <person name="Gnirke A."/>
            <person name="Yurkov A.M."/>
            <person name="Nowrousian M."/>
            <person name="Sun S."/>
            <person name="Cuomo C.A."/>
            <person name="Heitman J."/>
        </authorList>
    </citation>
    <scope>NUCLEOTIDE SEQUENCE</scope>
    <source>
        <strain evidence="4">CBS 10117</strain>
    </source>
</reference>
<feature type="signal peptide" evidence="1">
    <location>
        <begin position="1"/>
        <end position="24"/>
    </location>
</feature>
<evidence type="ECO:0000313" key="5">
    <source>
        <dbReference type="Proteomes" id="UP000078595"/>
    </source>
</evidence>
<dbReference type="Pfam" id="PF21671">
    <property type="entry name" value="CPL1-like"/>
    <property type="match status" value="1"/>
</dbReference>
<dbReference type="EMBL" id="KI894037">
    <property type="protein sequence ID" value="OBR81527.1"/>
    <property type="molecule type" value="Genomic_DNA"/>
</dbReference>
<keyword evidence="5" id="KW-1185">Reference proteome</keyword>
<feature type="domain" description="Protein CPL1-like" evidence="2">
    <location>
        <begin position="227"/>
        <end position="289"/>
    </location>
</feature>
<reference evidence="3" key="1">
    <citation type="submission" date="2013-07" db="EMBL/GenBank/DDBJ databases">
        <title>The Genome Sequence of Cryptococcus dejecticola CBS10117.</title>
        <authorList>
            <consortium name="The Broad Institute Genome Sequencing Platform"/>
            <person name="Cuomo C."/>
            <person name="Litvintseva A."/>
            <person name="Chen Y."/>
            <person name="Heitman J."/>
            <person name="Sun S."/>
            <person name="Springer D."/>
            <person name="Dromer F."/>
            <person name="Young S.K."/>
            <person name="Zeng Q."/>
            <person name="Gargeya S."/>
            <person name="Fitzgerald M."/>
            <person name="Abouelleil A."/>
            <person name="Alvarado L."/>
            <person name="Berlin A.M."/>
            <person name="Chapman S.B."/>
            <person name="Dewar J."/>
            <person name="Goldberg J."/>
            <person name="Griggs A."/>
            <person name="Gujja S."/>
            <person name="Hansen M."/>
            <person name="Howarth C."/>
            <person name="Imamovic A."/>
            <person name="Larimer J."/>
            <person name="McCowan C."/>
            <person name="Murphy C."/>
            <person name="Pearson M."/>
            <person name="Priest M."/>
            <person name="Roberts A."/>
            <person name="Saif S."/>
            <person name="Shea T."/>
            <person name="Sykes S."/>
            <person name="Wortman J."/>
            <person name="Nusbaum C."/>
            <person name="Birren B."/>
        </authorList>
    </citation>
    <scope>NUCLEOTIDE SEQUENCE [LARGE SCALE GENOMIC DNA]</scope>
    <source>
        <strain evidence="3">CBS 10117</strain>
    </source>
</reference>
<feature type="chain" id="PRO_5008341865" description="Protein CPL1-like domain-containing protein" evidence="1">
    <location>
        <begin position="25"/>
        <end position="297"/>
    </location>
</feature>
<reference evidence="4" key="2">
    <citation type="submission" date="2013-07" db="EMBL/GenBank/DDBJ databases">
        <authorList>
            <consortium name="The Broad Institute Genome Sequencing Platform"/>
            <person name="Cuomo C."/>
            <person name="Litvintseva A."/>
            <person name="Chen Y."/>
            <person name="Heitman J."/>
            <person name="Sun S."/>
            <person name="Springer D."/>
            <person name="Dromer F."/>
            <person name="Young S.K."/>
            <person name="Zeng Q."/>
            <person name="Gargeya S."/>
            <person name="Fitzgerald M."/>
            <person name="Abouelleil A."/>
            <person name="Alvarado L."/>
            <person name="Berlin A.M."/>
            <person name="Chapman S.B."/>
            <person name="Dewar J."/>
            <person name="Goldberg J."/>
            <person name="Griggs A."/>
            <person name="Gujja S."/>
            <person name="Hansen M."/>
            <person name="Howarth C."/>
            <person name="Imamovic A."/>
            <person name="Larimer J."/>
            <person name="McCowan C."/>
            <person name="Murphy C."/>
            <person name="Pearson M."/>
            <person name="Priest M."/>
            <person name="Roberts A."/>
            <person name="Saif S."/>
            <person name="Shea T."/>
            <person name="Sykes S."/>
            <person name="Wortman J."/>
            <person name="Nusbaum C."/>
            <person name="Birren B."/>
        </authorList>
    </citation>
    <scope>NUCLEOTIDE SEQUENCE</scope>
    <source>
        <strain evidence="4">CBS 10117</strain>
    </source>
</reference>
<accession>A0A1A5ZUP4</accession>
<dbReference type="PANTHER" id="PTHR35192">
    <property type="entry name" value="PROTEIN, PUTATIVE-RELATED"/>
    <property type="match status" value="1"/>
</dbReference>
<dbReference type="AlphaFoldDB" id="A0A1A5ZUP4"/>
<organism evidence="3">
    <name type="scientific">Kwoniella dejecticola CBS 10117</name>
    <dbReference type="NCBI Taxonomy" id="1296121"/>
    <lineage>
        <taxon>Eukaryota</taxon>
        <taxon>Fungi</taxon>
        <taxon>Dikarya</taxon>
        <taxon>Basidiomycota</taxon>
        <taxon>Agaricomycotina</taxon>
        <taxon>Tremellomycetes</taxon>
        <taxon>Tremellales</taxon>
        <taxon>Cryptococcaceae</taxon>
        <taxon>Kwoniella</taxon>
    </lineage>
</organism>
<name>A0A1A5ZUP4_9TREE</name>
<keyword evidence="1" id="KW-0732">Signal</keyword>
<dbReference type="KEGG" id="kdj:28971996"/>
<evidence type="ECO:0000259" key="2">
    <source>
        <dbReference type="Pfam" id="PF21671"/>
    </source>
</evidence>
<evidence type="ECO:0000256" key="1">
    <source>
        <dbReference type="SAM" id="SignalP"/>
    </source>
</evidence>
<dbReference type="OrthoDB" id="2563080at2759"/>
<dbReference type="STRING" id="1296121.A0A1A5ZUP4"/>
<sequence>MVPSMFASFSAFAIMASFALKANAASYLGCVTTKGNTPVVNTLASVASCDTYCGEKGGNTEFLYFRASDNQCSCGTTASQAQYWAQGSASTGACTNSENYLLYSRTTTFNFQGCYTNMATDKAPEDVNSFEECLAACATEGSAMVEPLGETNKFGCRCNNAYTIEGGTPATTCDAYTWFNYIHSQEATASGLARRQNRERLQRLRREKQTLCPRGAKACAVPGTAAYECIDTRSELEACGGCLFGEYQNPLNSTVGIDCTSLAGIAQGAVTCANSQCEAFACKSGFQLASGLCVPLA</sequence>
<protein>
    <recommendedName>
        <fullName evidence="2">Protein CPL1-like domain-containing protein</fullName>
    </recommendedName>
</protein>
<gene>
    <name evidence="3" type="ORF">I303_08297</name>
    <name evidence="4" type="ORF">I303_106444</name>
</gene>
<dbReference type="PANTHER" id="PTHR35192:SF2">
    <property type="entry name" value="APPLE DOMAIN-CONTAINING PROTEIN"/>
    <property type="match status" value="1"/>
</dbReference>
<dbReference type="VEuPathDB" id="FungiDB:I303_08297"/>
<evidence type="ECO:0000313" key="3">
    <source>
        <dbReference type="EMBL" id="OBR81527.1"/>
    </source>
</evidence>
<dbReference type="InterPro" id="IPR038955">
    <property type="entry name" value="PriA/CPL1_fungi"/>
</dbReference>
<dbReference type="EMBL" id="CP144537">
    <property type="protein sequence ID" value="WWC63839.1"/>
    <property type="molecule type" value="Genomic_DNA"/>
</dbReference>